<dbReference type="EMBL" id="BQNB010010091">
    <property type="protein sequence ID" value="GJS72596.1"/>
    <property type="molecule type" value="Genomic_DNA"/>
</dbReference>
<accession>A0ABQ4Y4R3</accession>
<proteinExistence type="predicted"/>
<feature type="compositionally biased region" description="Low complexity" evidence="1">
    <location>
        <begin position="98"/>
        <end position="107"/>
    </location>
</feature>
<feature type="region of interest" description="Disordered" evidence="1">
    <location>
        <begin position="88"/>
        <end position="111"/>
    </location>
</feature>
<protein>
    <submittedName>
        <fullName evidence="2">Uncharacterized protein</fullName>
    </submittedName>
</protein>
<gene>
    <name evidence="2" type="ORF">Tco_0705437</name>
</gene>
<organism evidence="2 3">
    <name type="scientific">Tanacetum coccineum</name>
    <dbReference type="NCBI Taxonomy" id="301880"/>
    <lineage>
        <taxon>Eukaryota</taxon>
        <taxon>Viridiplantae</taxon>
        <taxon>Streptophyta</taxon>
        <taxon>Embryophyta</taxon>
        <taxon>Tracheophyta</taxon>
        <taxon>Spermatophyta</taxon>
        <taxon>Magnoliopsida</taxon>
        <taxon>eudicotyledons</taxon>
        <taxon>Gunneridae</taxon>
        <taxon>Pentapetalae</taxon>
        <taxon>asterids</taxon>
        <taxon>campanulids</taxon>
        <taxon>Asterales</taxon>
        <taxon>Asteraceae</taxon>
        <taxon>Asteroideae</taxon>
        <taxon>Anthemideae</taxon>
        <taxon>Anthemidinae</taxon>
        <taxon>Tanacetum</taxon>
    </lineage>
</organism>
<sequence>MIVETIHVNFDELPQMASNARSISDPAKMFNNGTMNTQFKPVHKVNKNVPQVAEDRTTPNDWNDNSPMFSELLNGTSPVVSKSFTVHAADNPDKRQQHNTTHSSTTTDLETDGENLFHTTVSQTEPKNIKEVMADSAWMNQWQAELHQFVTIRCGESISAGHPKSRLHALQMSLAEAEYVSLSACCANSMDETTLTYYGFH</sequence>
<evidence type="ECO:0000313" key="3">
    <source>
        <dbReference type="Proteomes" id="UP001151760"/>
    </source>
</evidence>
<dbReference type="Proteomes" id="UP001151760">
    <property type="component" value="Unassembled WGS sequence"/>
</dbReference>
<keyword evidence="3" id="KW-1185">Reference proteome</keyword>
<evidence type="ECO:0000256" key="1">
    <source>
        <dbReference type="SAM" id="MobiDB-lite"/>
    </source>
</evidence>
<reference evidence="2" key="2">
    <citation type="submission" date="2022-01" db="EMBL/GenBank/DDBJ databases">
        <authorList>
            <person name="Yamashiro T."/>
            <person name="Shiraishi A."/>
            <person name="Satake H."/>
            <person name="Nakayama K."/>
        </authorList>
    </citation>
    <scope>NUCLEOTIDE SEQUENCE</scope>
</reference>
<comment type="caution">
    <text evidence="2">The sequence shown here is derived from an EMBL/GenBank/DDBJ whole genome shotgun (WGS) entry which is preliminary data.</text>
</comment>
<evidence type="ECO:0000313" key="2">
    <source>
        <dbReference type="EMBL" id="GJS72596.1"/>
    </source>
</evidence>
<reference evidence="2" key="1">
    <citation type="journal article" date="2022" name="Int. J. Mol. Sci.">
        <title>Draft Genome of Tanacetum Coccineum: Genomic Comparison of Closely Related Tanacetum-Family Plants.</title>
        <authorList>
            <person name="Yamashiro T."/>
            <person name="Shiraishi A."/>
            <person name="Nakayama K."/>
            <person name="Satake H."/>
        </authorList>
    </citation>
    <scope>NUCLEOTIDE SEQUENCE</scope>
</reference>
<name>A0ABQ4Y4R3_9ASTR</name>